<dbReference type="Gene3D" id="3.40.50.300">
    <property type="entry name" value="P-loop containing nucleotide triphosphate hydrolases"/>
    <property type="match status" value="1"/>
</dbReference>
<dbReference type="InterPro" id="IPR027417">
    <property type="entry name" value="P-loop_NTPase"/>
</dbReference>
<dbReference type="AlphaFoldDB" id="A0A6C0C9D0"/>
<accession>A0A6C0C9D0</accession>
<feature type="domain" description="Helicase ATP-binding" evidence="2">
    <location>
        <begin position="819"/>
        <end position="977"/>
    </location>
</feature>
<sequence length="1195" mass="137179">MVDIEKVIKLIEISTKSHYQEIVIDGKSANNIANLGAKKGERAKLERNGEYYGIGIEFLENVKRLLTDKFVIRILHLMKKEDYITIMNILDLTDVDQIYYVLDKWCEIALNGYDGTLKIAKKKYPTLDEWIRTERSMPLLGRIRVTDVGQNKNTGDSVVPVDWLGREFANGTEMHAAMDQLEWRIGKPPVTYAIIYSMRKQKIETHVAASELAGVKNELTLYVLLKDGKIQTTMAKGYKEGYTYVVYGDLFIGFVLNDILEDKSNVQGGRDVSVLVSRLQKCIRRGRFARKILDETVDRLNECPNYNLPEHGFMRVSASKQLAWRLLITILEDCRPYVAVDELSLLDLICLTLICNKCLEFKFTPPVMKLIKLTAVLAQFNDTPKDLFNWRAYEPATKTPITKSNYHTAISLALSHIIMMKGDNGMLRKLYSAEDDFLPFKVPTKIYHDQTIYDNVFLSSIDHHCSPHIILYYQSCVPISKTTKEISSYIWNVSSGYNVRDTKPLKLDDTLRTIQRYISEKHSNNFVFADEREANVVNVSPDESAKRSSFLILFGKKYRFMSKEIVLVGTSDMPAKAKINNVWTLSDDVLLINAFPSYTVKLSKISPPFGYRWAKDSVHVKIHKGYPMIDDVKVPFFDGSSVLESIVPKIDRGIKESTYNIIIDVLSGVKIEFETILKLRNKQCKQIFNWMPSNKDMKKINTDLVKSSYIKIFNQIDNLIMIGPVDRLGGKIANSISYVLEGRIWAVFNLLTYLYPDTLKPSGHLNFSLNKSTSGYVHMVMTLEKICMFDAATKTKSLMPKIITPLWEHQVESVDRIVADFNKGFHGRGDASDVGSGKTLTSLAIAVELIKNNDSVYSGILIMLPNPQLIKTWEEEFAKHTKNFDIKYQKNNSDIGKINNNTIVVSTMAKVRDHPIQNHWLLVVIDECLTVQNKNALQTEEAWRQSLMSKHLLLMSATFFRTRFDKLYYMLKMLQTGLPESKDYLDTILLESIVSKVATKKRKWHSNINYFELDNVSRKEYEMINQKDISIEAKYSKLSSYLLSSETVNASLIKQLESLVKRMEKDGHRCLIYARNKEEAERWSDALEIGIYPIKEKHVIITFNDGTYGLNDLVIYDTIVMIPSIAPDKIVQVKGRLDRPGNEKNELHIEYFVFKNTIDEGLIIRMNMCSQFVKAHIMPLSKFYDVSVHHKKYIE</sequence>
<dbReference type="GO" id="GO:0016787">
    <property type="term" value="F:hydrolase activity"/>
    <property type="evidence" value="ECO:0007669"/>
    <property type="project" value="UniProtKB-KW"/>
</dbReference>
<name>A0A6C0C9D0_9ZZZZ</name>
<dbReference type="SUPFAM" id="SSF52540">
    <property type="entry name" value="P-loop containing nucleoside triphosphate hydrolases"/>
    <property type="match status" value="2"/>
</dbReference>
<dbReference type="GO" id="GO:0003677">
    <property type="term" value="F:DNA binding"/>
    <property type="evidence" value="ECO:0007669"/>
    <property type="project" value="InterPro"/>
</dbReference>
<dbReference type="PROSITE" id="PS51192">
    <property type="entry name" value="HELICASE_ATP_BIND_1"/>
    <property type="match status" value="1"/>
</dbReference>
<dbReference type="SMART" id="SM00487">
    <property type="entry name" value="DEXDc"/>
    <property type="match status" value="1"/>
</dbReference>
<proteinExistence type="predicted"/>
<evidence type="ECO:0000256" key="1">
    <source>
        <dbReference type="ARBA" id="ARBA00022801"/>
    </source>
</evidence>
<dbReference type="InterPro" id="IPR014001">
    <property type="entry name" value="Helicase_ATP-bd"/>
</dbReference>
<reference evidence="3" key="1">
    <citation type="journal article" date="2020" name="Nature">
        <title>Giant virus diversity and host interactions through global metagenomics.</title>
        <authorList>
            <person name="Schulz F."/>
            <person name="Roux S."/>
            <person name="Paez-Espino D."/>
            <person name="Jungbluth S."/>
            <person name="Walsh D.A."/>
            <person name="Denef V.J."/>
            <person name="McMahon K.D."/>
            <person name="Konstantinidis K.T."/>
            <person name="Eloe-Fadrosh E.A."/>
            <person name="Kyrpides N.C."/>
            <person name="Woyke T."/>
        </authorList>
    </citation>
    <scope>NUCLEOTIDE SEQUENCE</scope>
    <source>
        <strain evidence="3">GVMAG-M-3300020192-26</strain>
    </source>
</reference>
<protein>
    <recommendedName>
        <fullName evidence="2">Helicase ATP-binding domain-containing protein</fullName>
    </recommendedName>
</protein>
<evidence type="ECO:0000313" key="3">
    <source>
        <dbReference type="EMBL" id="QHT01346.1"/>
    </source>
</evidence>
<evidence type="ECO:0000259" key="2">
    <source>
        <dbReference type="PROSITE" id="PS51192"/>
    </source>
</evidence>
<dbReference type="Pfam" id="PF04851">
    <property type="entry name" value="ResIII"/>
    <property type="match status" value="1"/>
</dbReference>
<dbReference type="InterPro" id="IPR006935">
    <property type="entry name" value="Helicase/UvrB_N"/>
</dbReference>
<dbReference type="GO" id="GO:0005524">
    <property type="term" value="F:ATP binding"/>
    <property type="evidence" value="ECO:0007669"/>
    <property type="project" value="InterPro"/>
</dbReference>
<dbReference type="PANTHER" id="PTHR45766">
    <property type="entry name" value="DNA ANNEALING HELICASE AND ENDONUCLEASE ZRANB3 FAMILY MEMBER"/>
    <property type="match status" value="1"/>
</dbReference>
<dbReference type="PANTHER" id="PTHR45766:SF6">
    <property type="entry name" value="SWI_SNF-RELATED MATRIX-ASSOCIATED ACTIN-DEPENDENT REGULATOR OF CHROMATIN SUBFAMILY A-LIKE PROTEIN 1"/>
    <property type="match status" value="1"/>
</dbReference>
<organism evidence="3">
    <name type="scientific">viral metagenome</name>
    <dbReference type="NCBI Taxonomy" id="1070528"/>
    <lineage>
        <taxon>unclassified sequences</taxon>
        <taxon>metagenomes</taxon>
        <taxon>organismal metagenomes</taxon>
    </lineage>
</organism>
<keyword evidence="1" id="KW-0378">Hydrolase</keyword>
<dbReference type="EMBL" id="MN739369">
    <property type="protein sequence ID" value="QHT01346.1"/>
    <property type="molecule type" value="Genomic_DNA"/>
</dbReference>